<evidence type="ECO:0000259" key="7">
    <source>
        <dbReference type="SMART" id="SM00226"/>
    </source>
</evidence>
<dbReference type="SMART" id="SM00226">
    <property type="entry name" value="LMWPc"/>
    <property type="match status" value="1"/>
</dbReference>
<name>A0A6L3V5X5_9BACI</name>
<dbReference type="Pfam" id="PF01451">
    <property type="entry name" value="LMWPc"/>
    <property type="match status" value="1"/>
</dbReference>
<sequence length="166" mass="19106">MNKVLFICKANINRSPMAEAIFCQLLKTKGLDEKFTVDSAATNKSHIGQRPFRSTRKFLDKMHIPYEWIRSRQVTKNDLDSFDYIVVMDQENLSVLSNRFGQVRKVQFLLDYLPEVKDKNVPDPSLTGNHMETYNLLLKSCEKLLLHIIKCEGLDRDNGNAKEIGG</sequence>
<dbReference type="EMBL" id="WBOS01000016">
    <property type="protein sequence ID" value="KAB2330001.1"/>
    <property type="molecule type" value="Genomic_DNA"/>
</dbReference>
<feature type="domain" description="Phosphotyrosine protein phosphatase I" evidence="7">
    <location>
        <begin position="2"/>
        <end position="147"/>
    </location>
</feature>
<feature type="active site" evidence="6">
    <location>
        <position position="14"/>
    </location>
</feature>
<comment type="caution">
    <text evidence="8">The sequence shown here is derived from an EMBL/GenBank/DDBJ whole genome shotgun (WGS) entry which is preliminary data.</text>
</comment>
<accession>A0A6L3V5X5</accession>
<evidence type="ECO:0000256" key="4">
    <source>
        <dbReference type="ARBA" id="ARBA00022912"/>
    </source>
</evidence>
<evidence type="ECO:0000256" key="3">
    <source>
        <dbReference type="ARBA" id="ARBA00022801"/>
    </source>
</evidence>
<dbReference type="OrthoDB" id="9784339at2"/>
<dbReference type="PANTHER" id="PTHR11717">
    <property type="entry name" value="LOW MOLECULAR WEIGHT PROTEIN TYROSINE PHOSPHATASE"/>
    <property type="match status" value="1"/>
</dbReference>
<protein>
    <recommendedName>
        <fullName evidence="2">protein-tyrosine-phosphatase</fullName>
        <ecNumber evidence="2">3.1.3.48</ecNumber>
    </recommendedName>
</protein>
<organism evidence="8 9">
    <name type="scientific">Cytobacillus depressus</name>
    <dbReference type="NCBI Taxonomy" id="1602942"/>
    <lineage>
        <taxon>Bacteria</taxon>
        <taxon>Bacillati</taxon>
        <taxon>Bacillota</taxon>
        <taxon>Bacilli</taxon>
        <taxon>Bacillales</taxon>
        <taxon>Bacillaceae</taxon>
        <taxon>Cytobacillus</taxon>
    </lineage>
</organism>
<dbReference type="EC" id="3.1.3.48" evidence="2"/>
<keyword evidence="9" id="KW-1185">Reference proteome</keyword>
<evidence type="ECO:0000313" key="9">
    <source>
        <dbReference type="Proteomes" id="UP000481030"/>
    </source>
</evidence>
<evidence type="ECO:0000313" key="8">
    <source>
        <dbReference type="EMBL" id="KAB2330001.1"/>
    </source>
</evidence>
<dbReference type="AlphaFoldDB" id="A0A6L3V5X5"/>
<proteinExistence type="inferred from homology"/>
<keyword evidence="4" id="KW-0904">Protein phosphatase</keyword>
<comment type="similarity">
    <text evidence="1">Belongs to the low molecular weight phosphotyrosine protein phosphatase family.</text>
</comment>
<evidence type="ECO:0000256" key="2">
    <source>
        <dbReference type="ARBA" id="ARBA00013064"/>
    </source>
</evidence>
<dbReference type="PRINTS" id="PR00719">
    <property type="entry name" value="LMWPTPASE"/>
</dbReference>
<comment type="catalytic activity">
    <reaction evidence="5">
        <text>O-phospho-L-tyrosyl-[protein] + H2O = L-tyrosyl-[protein] + phosphate</text>
        <dbReference type="Rhea" id="RHEA:10684"/>
        <dbReference type="Rhea" id="RHEA-COMP:10136"/>
        <dbReference type="Rhea" id="RHEA-COMP:20101"/>
        <dbReference type="ChEBI" id="CHEBI:15377"/>
        <dbReference type="ChEBI" id="CHEBI:43474"/>
        <dbReference type="ChEBI" id="CHEBI:46858"/>
        <dbReference type="ChEBI" id="CHEBI:61978"/>
        <dbReference type="EC" id="3.1.3.48"/>
    </reaction>
</comment>
<gene>
    <name evidence="8" type="ORF">F7731_21305</name>
</gene>
<reference evidence="8 9" key="1">
    <citation type="journal article" date="2016" name="Antonie Van Leeuwenhoek">
        <title>Bacillus depressus sp. nov., isolated from soil of a sunflower field.</title>
        <authorList>
            <person name="Wei X."/>
            <person name="Xin D."/>
            <person name="Xin Y."/>
            <person name="Zhang H."/>
            <person name="Wang T."/>
            <person name="Zhang J."/>
        </authorList>
    </citation>
    <scope>NUCLEOTIDE SEQUENCE [LARGE SCALE GENOMIC DNA]</scope>
    <source>
        <strain evidence="8 9">BZ1</strain>
    </source>
</reference>
<evidence type="ECO:0000256" key="1">
    <source>
        <dbReference type="ARBA" id="ARBA00011063"/>
    </source>
</evidence>
<feature type="active site" description="Nucleophile" evidence="6">
    <location>
        <position position="8"/>
    </location>
</feature>
<dbReference type="PANTHER" id="PTHR11717:SF7">
    <property type="entry name" value="LOW MOLECULAR WEIGHT PHOSPHOTYROSINE PROTEIN PHOSPHATASE"/>
    <property type="match status" value="1"/>
</dbReference>
<dbReference type="RefSeq" id="WP_151536816.1">
    <property type="nucleotide sequence ID" value="NZ_WBOS01000016.1"/>
</dbReference>
<dbReference type="InterPro" id="IPR017867">
    <property type="entry name" value="Tyr_phospatase_low_mol_wt"/>
</dbReference>
<dbReference type="CDD" id="cd16343">
    <property type="entry name" value="LMWPTP"/>
    <property type="match status" value="1"/>
</dbReference>
<dbReference type="InterPro" id="IPR036196">
    <property type="entry name" value="Ptyr_pPase_sf"/>
</dbReference>
<evidence type="ECO:0000256" key="5">
    <source>
        <dbReference type="ARBA" id="ARBA00051722"/>
    </source>
</evidence>
<dbReference type="GO" id="GO:0004725">
    <property type="term" value="F:protein tyrosine phosphatase activity"/>
    <property type="evidence" value="ECO:0007669"/>
    <property type="project" value="UniProtKB-EC"/>
</dbReference>
<dbReference type="Proteomes" id="UP000481030">
    <property type="component" value="Unassembled WGS sequence"/>
</dbReference>
<dbReference type="InterPro" id="IPR050438">
    <property type="entry name" value="LMW_PTPase"/>
</dbReference>
<keyword evidence="3" id="KW-0378">Hydrolase</keyword>
<dbReference type="InterPro" id="IPR023485">
    <property type="entry name" value="Ptyr_pPase"/>
</dbReference>
<dbReference type="Gene3D" id="3.40.50.2300">
    <property type="match status" value="1"/>
</dbReference>
<evidence type="ECO:0000256" key="6">
    <source>
        <dbReference type="PIRSR" id="PIRSR617867-1"/>
    </source>
</evidence>
<dbReference type="SUPFAM" id="SSF52788">
    <property type="entry name" value="Phosphotyrosine protein phosphatases I"/>
    <property type="match status" value="1"/>
</dbReference>
<feature type="active site" description="Proton donor" evidence="6">
    <location>
        <position position="123"/>
    </location>
</feature>